<dbReference type="Proteomes" id="UP000195981">
    <property type="component" value="Unassembled WGS sequence"/>
</dbReference>
<name>A0A1X6WSN4_9MICO</name>
<reference evidence="1 2" key="1">
    <citation type="submission" date="2017-02" db="EMBL/GenBank/DDBJ databases">
        <authorList>
            <person name="Peterson S.W."/>
        </authorList>
    </citation>
    <scope>NUCLEOTIDE SEQUENCE [LARGE SCALE GENOMIC DNA]</scope>
    <source>
        <strain evidence="1 2">CIP104813</strain>
    </source>
</reference>
<dbReference type="AlphaFoldDB" id="A0A1X6WSN4"/>
<dbReference type="InterPro" id="IPR023393">
    <property type="entry name" value="START-like_dom_sf"/>
</dbReference>
<dbReference type="EMBL" id="FWFG01000004">
    <property type="protein sequence ID" value="SLM87760.1"/>
    <property type="molecule type" value="Genomic_DNA"/>
</dbReference>
<gene>
    <name evidence="1" type="ORF">FM110_00270</name>
</gene>
<evidence type="ECO:0000313" key="1">
    <source>
        <dbReference type="EMBL" id="SLM87760.1"/>
    </source>
</evidence>
<keyword evidence="2" id="KW-1185">Reference proteome</keyword>
<dbReference type="SUPFAM" id="SSF55961">
    <property type="entry name" value="Bet v1-like"/>
    <property type="match status" value="1"/>
</dbReference>
<accession>A0A1X6WSN4</accession>
<organism evidence="1 2">
    <name type="scientific">Brachybacterium nesterenkovii</name>
    <dbReference type="NCBI Taxonomy" id="47847"/>
    <lineage>
        <taxon>Bacteria</taxon>
        <taxon>Bacillati</taxon>
        <taxon>Actinomycetota</taxon>
        <taxon>Actinomycetes</taxon>
        <taxon>Micrococcales</taxon>
        <taxon>Dermabacteraceae</taxon>
        <taxon>Brachybacterium</taxon>
    </lineage>
</organism>
<dbReference type="Gene3D" id="3.30.530.20">
    <property type="match status" value="1"/>
</dbReference>
<evidence type="ECO:0000313" key="2">
    <source>
        <dbReference type="Proteomes" id="UP000195981"/>
    </source>
</evidence>
<protein>
    <submittedName>
        <fullName evidence="1">Uncharacterized protein</fullName>
    </submittedName>
</protein>
<proteinExistence type="predicted"/>
<sequence length="118" mass="12629">MSTSAIHECTPPQRLVLGTGPRWVIALDITADDADSEGSADDSSGRMRISGATLTLSQDMDEAGFAAEVGPGWEYYLDRLVAATEDRDAEATAFEPDYLPGMAEHYRALFTGKATAGR</sequence>